<sequence>MDGIKGLREGEAERITGNTGSSRALPRPSSVSQALRTTDRYESPAALEKLLASVPSTGWAPRQAEHCLNSHYVMFARHSK</sequence>
<comment type="caution">
    <text evidence="2">The sequence shown here is derived from an EMBL/GenBank/DDBJ whole genome shotgun (WGS) entry which is preliminary data.</text>
</comment>
<accession>A0A5B7D5M7</accession>
<reference evidence="2 3" key="1">
    <citation type="submission" date="2019-05" db="EMBL/GenBank/DDBJ databases">
        <title>Another draft genome of Portunus trituberculatus and its Hox gene families provides insights of decapod evolution.</title>
        <authorList>
            <person name="Jeong J.-H."/>
            <person name="Song I."/>
            <person name="Kim S."/>
            <person name="Choi T."/>
            <person name="Kim D."/>
            <person name="Ryu S."/>
            <person name="Kim W."/>
        </authorList>
    </citation>
    <scope>NUCLEOTIDE SEQUENCE [LARGE SCALE GENOMIC DNA]</scope>
    <source>
        <tissue evidence="2">Muscle</tissue>
    </source>
</reference>
<evidence type="ECO:0000256" key="1">
    <source>
        <dbReference type="SAM" id="MobiDB-lite"/>
    </source>
</evidence>
<dbReference type="EMBL" id="VSRR010000479">
    <property type="protein sequence ID" value="MPC16103.1"/>
    <property type="molecule type" value="Genomic_DNA"/>
</dbReference>
<keyword evidence="3" id="KW-1185">Reference proteome</keyword>
<feature type="compositionally biased region" description="Basic and acidic residues" evidence="1">
    <location>
        <begin position="1"/>
        <end position="14"/>
    </location>
</feature>
<dbReference type="AlphaFoldDB" id="A0A5B7D5M7"/>
<gene>
    <name evidence="2" type="ORF">E2C01_008918</name>
</gene>
<protein>
    <submittedName>
        <fullName evidence="2">Uncharacterized protein</fullName>
    </submittedName>
</protein>
<organism evidence="2 3">
    <name type="scientific">Portunus trituberculatus</name>
    <name type="common">Swimming crab</name>
    <name type="synonym">Neptunus trituberculatus</name>
    <dbReference type="NCBI Taxonomy" id="210409"/>
    <lineage>
        <taxon>Eukaryota</taxon>
        <taxon>Metazoa</taxon>
        <taxon>Ecdysozoa</taxon>
        <taxon>Arthropoda</taxon>
        <taxon>Crustacea</taxon>
        <taxon>Multicrustacea</taxon>
        <taxon>Malacostraca</taxon>
        <taxon>Eumalacostraca</taxon>
        <taxon>Eucarida</taxon>
        <taxon>Decapoda</taxon>
        <taxon>Pleocyemata</taxon>
        <taxon>Brachyura</taxon>
        <taxon>Eubrachyura</taxon>
        <taxon>Portunoidea</taxon>
        <taxon>Portunidae</taxon>
        <taxon>Portuninae</taxon>
        <taxon>Portunus</taxon>
    </lineage>
</organism>
<proteinExistence type="predicted"/>
<name>A0A5B7D5M7_PORTR</name>
<dbReference type="Proteomes" id="UP000324222">
    <property type="component" value="Unassembled WGS sequence"/>
</dbReference>
<evidence type="ECO:0000313" key="2">
    <source>
        <dbReference type="EMBL" id="MPC16103.1"/>
    </source>
</evidence>
<evidence type="ECO:0000313" key="3">
    <source>
        <dbReference type="Proteomes" id="UP000324222"/>
    </source>
</evidence>
<feature type="region of interest" description="Disordered" evidence="1">
    <location>
        <begin position="1"/>
        <end position="39"/>
    </location>
</feature>